<evidence type="ECO:0000313" key="2">
    <source>
        <dbReference type="EMBL" id="RVX10721.1"/>
    </source>
</evidence>
<evidence type="ECO:0000313" key="3">
    <source>
        <dbReference type="Proteomes" id="UP000288805"/>
    </source>
</evidence>
<proteinExistence type="predicted"/>
<dbReference type="CDD" id="cd00303">
    <property type="entry name" value="retropepsin_like"/>
    <property type="match status" value="1"/>
</dbReference>
<dbReference type="AlphaFoldDB" id="A0A438JP23"/>
<feature type="compositionally biased region" description="Basic and acidic residues" evidence="1">
    <location>
        <begin position="9"/>
        <end position="26"/>
    </location>
</feature>
<gene>
    <name evidence="2" type="ORF">CK203_018376</name>
</gene>
<reference evidence="2 3" key="1">
    <citation type="journal article" date="2018" name="PLoS Genet.">
        <title>Population sequencing reveals clonal diversity and ancestral inbreeding in the grapevine cultivar Chardonnay.</title>
        <authorList>
            <person name="Roach M.J."/>
            <person name="Johnson D.L."/>
            <person name="Bohlmann J."/>
            <person name="van Vuuren H.J."/>
            <person name="Jones S.J."/>
            <person name="Pretorius I.S."/>
            <person name="Schmidt S.A."/>
            <person name="Borneman A.R."/>
        </authorList>
    </citation>
    <scope>NUCLEOTIDE SEQUENCE [LARGE SCALE GENOMIC DNA]</scope>
    <source>
        <strain evidence="3">cv. Chardonnay</strain>
        <tissue evidence="2">Leaf</tissue>
    </source>
</reference>
<dbReference type="Proteomes" id="UP000288805">
    <property type="component" value="Unassembled WGS sequence"/>
</dbReference>
<name>A0A438JP23_VITVI</name>
<feature type="region of interest" description="Disordered" evidence="1">
    <location>
        <begin position="1"/>
        <end position="26"/>
    </location>
</feature>
<accession>A0A438JP23</accession>
<comment type="caution">
    <text evidence="2">The sequence shown here is derived from an EMBL/GenBank/DDBJ whole genome shotgun (WGS) entry which is preliminary data.</text>
</comment>
<dbReference type="PANTHER" id="PTHR33067">
    <property type="entry name" value="RNA-DIRECTED DNA POLYMERASE-RELATED"/>
    <property type="match status" value="1"/>
</dbReference>
<evidence type="ECO:0000256" key="1">
    <source>
        <dbReference type="SAM" id="MobiDB-lite"/>
    </source>
</evidence>
<evidence type="ECO:0008006" key="4">
    <source>
        <dbReference type="Google" id="ProtNLM"/>
    </source>
</evidence>
<dbReference type="Gene3D" id="2.40.70.10">
    <property type="entry name" value="Acid Proteases"/>
    <property type="match status" value="1"/>
</dbReference>
<sequence length="277" mass="31220">MEEIKGKKKDSSERKEDHDSTVNENPEKIVIKGNVMKKHTPPLFSQALHGKRGIRNASEILEVLRQVKVNIPLLDMIKQVPTYAKFLKDLCTIKKELNMNKKVFLTEQVSAIIQCKSPLKYKDPGCPTISVMIGETVVEKALLDLEASVNLLPYSVYKQLGLGELKPTSITLSLADRSVKIPRGIIEDVLVQVDNFYYPVDFVVLDTDPIIKETNYVPIILGRPFLATSNAIINCRNGLMQLTFGNMKLELNIFYMSKKPITPEEDEGPEEVCIMTL</sequence>
<dbReference type="InterPro" id="IPR021109">
    <property type="entry name" value="Peptidase_aspartic_dom_sf"/>
</dbReference>
<dbReference type="SUPFAM" id="SSF50630">
    <property type="entry name" value="Acid proteases"/>
    <property type="match status" value="1"/>
</dbReference>
<dbReference type="EMBL" id="QGNW01000033">
    <property type="protein sequence ID" value="RVX10721.1"/>
    <property type="molecule type" value="Genomic_DNA"/>
</dbReference>
<dbReference type="PANTHER" id="PTHR33067:SF32">
    <property type="entry name" value="ASPARTIC PEPTIDASE DDI1-TYPE DOMAIN-CONTAINING PROTEIN"/>
    <property type="match status" value="1"/>
</dbReference>
<protein>
    <recommendedName>
        <fullName evidence="4">Aspartic peptidase DDI1-type domain-containing protein</fullName>
    </recommendedName>
</protein>
<organism evidence="2 3">
    <name type="scientific">Vitis vinifera</name>
    <name type="common">Grape</name>
    <dbReference type="NCBI Taxonomy" id="29760"/>
    <lineage>
        <taxon>Eukaryota</taxon>
        <taxon>Viridiplantae</taxon>
        <taxon>Streptophyta</taxon>
        <taxon>Embryophyta</taxon>
        <taxon>Tracheophyta</taxon>
        <taxon>Spermatophyta</taxon>
        <taxon>Magnoliopsida</taxon>
        <taxon>eudicotyledons</taxon>
        <taxon>Gunneridae</taxon>
        <taxon>Pentapetalae</taxon>
        <taxon>rosids</taxon>
        <taxon>Vitales</taxon>
        <taxon>Vitaceae</taxon>
        <taxon>Viteae</taxon>
        <taxon>Vitis</taxon>
    </lineage>
</organism>